<keyword evidence="2" id="KW-1003">Cell membrane</keyword>
<feature type="transmembrane region" description="Helical" evidence="7">
    <location>
        <begin position="188"/>
        <end position="209"/>
    </location>
</feature>
<protein>
    <submittedName>
        <fullName evidence="8">MraY family glycosyltransferase</fullName>
    </submittedName>
</protein>
<sequence length="469" mass="52728">MKIVDQPDNYRKVHEKPIPLMGGYAIFLSSLLSFCFVFYFQKSLFKTEVIDPQFWSLLVGAIIILITGAYDDLHDMKPRHKALMQAFVASLLYMMGFAINKVSIPYVGTVDFTMISYPITIFWFMGCMNVINLLDGLDGLASGVSLFAVITLTVSAANSGNTTILVLNLIVAAAILAFLIFNFNPASIFLGDSGAMLLGYYIATISLISNHKAETALTLAIPFIAIGLPVFDTIVAFLRRWSRRVPISSADRKHIHHVLLNSGLSTKSVVLILYAICIIFSSVSYLLILKRDGVAMIFLSIILIIAFLYAKRFGIINTEQILKRIKEDHYGNKHSSKVHVELEKALHQFEDAQSLAELWQVSLPVFQEMKLDQVIFVSEQNQEKLHWKNDLTPTNTKPEDIVDQWSISLKVFKDQNLYGKLEISMTAEDTHLRDIFSQVNSLREAIANHITRITQQKENASTEHAAQSD</sequence>
<gene>
    <name evidence="8" type="ORF">PQO03_20445</name>
</gene>
<evidence type="ECO:0000256" key="7">
    <source>
        <dbReference type="SAM" id="Phobius"/>
    </source>
</evidence>
<dbReference type="Pfam" id="PF00953">
    <property type="entry name" value="Glycos_transf_4"/>
    <property type="match status" value="1"/>
</dbReference>
<dbReference type="Proteomes" id="UP001214250">
    <property type="component" value="Chromosome 2"/>
</dbReference>
<evidence type="ECO:0000256" key="6">
    <source>
        <dbReference type="ARBA" id="ARBA00023136"/>
    </source>
</evidence>
<keyword evidence="4 7" id="KW-0812">Transmembrane</keyword>
<feature type="transmembrane region" description="Helical" evidence="7">
    <location>
        <begin position="82"/>
        <end position="100"/>
    </location>
</feature>
<feature type="transmembrane region" description="Helical" evidence="7">
    <location>
        <begin position="21"/>
        <end position="40"/>
    </location>
</feature>
<keyword evidence="5 7" id="KW-1133">Transmembrane helix</keyword>
<dbReference type="PANTHER" id="PTHR22926:SF3">
    <property type="entry name" value="UNDECAPRENYL-PHOSPHATE ALPHA-N-ACETYLGLUCOSAMINYL 1-PHOSPHATE TRANSFERASE"/>
    <property type="match status" value="1"/>
</dbReference>
<feature type="transmembrane region" description="Helical" evidence="7">
    <location>
        <begin position="269"/>
        <end position="288"/>
    </location>
</feature>
<keyword evidence="3" id="KW-0808">Transferase</keyword>
<name>A0ABY7VVD5_9BACT</name>
<accession>A0ABY7VVD5</accession>
<proteinExistence type="predicted"/>
<dbReference type="CDD" id="cd06853">
    <property type="entry name" value="GT_WecA_like"/>
    <property type="match status" value="1"/>
</dbReference>
<organism evidence="8 9">
    <name type="scientific">Lentisphaera profundi</name>
    <dbReference type="NCBI Taxonomy" id="1658616"/>
    <lineage>
        <taxon>Bacteria</taxon>
        <taxon>Pseudomonadati</taxon>
        <taxon>Lentisphaerota</taxon>
        <taxon>Lentisphaeria</taxon>
        <taxon>Lentisphaerales</taxon>
        <taxon>Lentisphaeraceae</taxon>
        <taxon>Lentisphaera</taxon>
    </lineage>
</organism>
<dbReference type="RefSeq" id="WP_274153015.1">
    <property type="nucleotide sequence ID" value="NZ_CP117812.1"/>
</dbReference>
<evidence type="ECO:0000313" key="8">
    <source>
        <dbReference type="EMBL" id="WDE98190.1"/>
    </source>
</evidence>
<reference evidence="8 9" key="1">
    <citation type="submission" date="2023-02" db="EMBL/GenBank/DDBJ databases">
        <title>Genome sequence of Lentisphaera profundi SAORIC-696.</title>
        <authorList>
            <person name="Kim e."/>
            <person name="Cho J.-C."/>
            <person name="Choi A."/>
            <person name="Kang I."/>
        </authorList>
    </citation>
    <scope>NUCLEOTIDE SEQUENCE [LARGE SCALE GENOMIC DNA]</scope>
    <source>
        <strain evidence="8 9">SAORIC-696</strain>
    </source>
</reference>
<keyword evidence="6 7" id="KW-0472">Membrane</keyword>
<evidence type="ECO:0000256" key="1">
    <source>
        <dbReference type="ARBA" id="ARBA00004651"/>
    </source>
</evidence>
<feature type="transmembrane region" description="Helical" evidence="7">
    <location>
        <begin position="52"/>
        <end position="70"/>
    </location>
</feature>
<evidence type="ECO:0000313" key="9">
    <source>
        <dbReference type="Proteomes" id="UP001214250"/>
    </source>
</evidence>
<evidence type="ECO:0000256" key="2">
    <source>
        <dbReference type="ARBA" id="ARBA00022475"/>
    </source>
</evidence>
<keyword evidence="9" id="KW-1185">Reference proteome</keyword>
<feature type="transmembrane region" description="Helical" evidence="7">
    <location>
        <begin position="215"/>
        <end position="238"/>
    </location>
</feature>
<dbReference type="EMBL" id="CP117812">
    <property type="protein sequence ID" value="WDE98190.1"/>
    <property type="molecule type" value="Genomic_DNA"/>
</dbReference>
<evidence type="ECO:0000256" key="4">
    <source>
        <dbReference type="ARBA" id="ARBA00022692"/>
    </source>
</evidence>
<dbReference type="InterPro" id="IPR000715">
    <property type="entry name" value="Glycosyl_transferase_4"/>
</dbReference>
<dbReference type="PANTHER" id="PTHR22926">
    <property type="entry name" value="PHOSPHO-N-ACETYLMURAMOYL-PENTAPEPTIDE-TRANSFERASE"/>
    <property type="match status" value="1"/>
</dbReference>
<feature type="transmembrane region" description="Helical" evidence="7">
    <location>
        <begin position="294"/>
        <end position="310"/>
    </location>
</feature>
<feature type="transmembrane region" description="Helical" evidence="7">
    <location>
        <begin position="163"/>
        <end position="181"/>
    </location>
</feature>
<comment type="subcellular location">
    <subcellularLocation>
        <location evidence="1">Cell membrane</location>
        <topology evidence="1">Multi-pass membrane protein</topology>
    </subcellularLocation>
</comment>
<feature type="transmembrane region" description="Helical" evidence="7">
    <location>
        <begin position="106"/>
        <end position="125"/>
    </location>
</feature>
<feature type="transmembrane region" description="Helical" evidence="7">
    <location>
        <begin position="137"/>
        <end position="157"/>
    </location>
</feature>
<evidence type="ECO:0000256" key="3">
    <source>
        <dbReference type="ARBA" id="ARBA00022679"/>
    </source>
</evidence>
<evidence type="ECO:0000256" key="5">
    <source>
        <dbReference type="ARBA" id="ARBA00022989"/>
    </source>
</evidence>